<dbReference type="EMBL" id="JAAORB010000074">
    <property type="protein sequence ID" value="NHQ76085.1"/>
    <property type="molecule type" value="Genomic_DNA"/>
</dbReference>
<sequence>MRQVSTEANIAAREKTILIISKKITLAGALSATIGLACCASLSAANAAIIQFKKNEEMGCSISVEGVIESGDAEKLGTLVAKQRAQDRANGNFFEFMDSPSGRRICFDSPGGNMVEAMAMAEIISGGTSSRGPGGNQLGTAVGRNARCESACALAFMAGSWARSEGEVTGPNRVIHPTSRLGFHRPNLVVSSGSYSEKEIDAAFGVALDTISLVIKARTANWLDFPESLFSTMLSTPHSGMYFIETVGEAARLSIQVAPTSFFNGASPQAILNFCNSVDASLLDTDPPSTYMISSGEIELVANAYDRWTIPSGFREEAVSGCTVAIFDAQRHATDPVGYAFIGDYDVDRRKDIWPFQSFPSETQISMLERATPLLAAEFIKALRNSSEKTNPATCWLTGPSARIANVKEYVNLRRRPDFSAPVIRQVPLSERVRATRADNITVIGQERDRQSCINACQAFGANSEDGNARDRVQQCIDDNMLWYEITDARGNRGWVSRKFLEEVE</sequence>
<dbReference type="RefSeq" id="WP_167200627.1">
    <property type="nucleotide sequence ID" value="NZ_JAAORB010000074.1"/>
</dbReference>
<accession>A0A967EHL9</accession>
<dbReference type="AlphaFoldDB" id="A0A967EHL9"/>
<name>A0A967EHL9_9RHOB</name>
<evidence type="ECO:0000313" key="2">
    <source>
        <dbReference type="Proteomes" id="UP000639775"/>
    </source>
</evidence>
<dbReference type="Proteomes" id="UP000639775">
    <property type="component" value="Unassembled WGS sequence"/>
</dbReference>
<proteinExistence type="predicted"/>
<organism evidence="1 2">
    <name type="scientific">Roseovarius gahaiensis</name>
    <dbReference type="NCBI Taxonomy" id="2716691"/>
    <lineage>
        <taxon>Bacteria</taxon>
        <taxon>Pseudomonadati</taxon>
        <taxon>Pseudomonadota</taxon>
        <taxon>Alphaproteobacteria</taxon>
        <taxon>Rhodobacterales</taxon>
        <taxon>Roseobacteraceae</taxon>
        <taxon>Roseovarius</taxon>
    </lineage>
</organism>
<comment type="caution">
    <text evidence="1">The sequence shown here is derived from an EMBL/GenBank/DDBJ whole genome shotgun (WGS) entry which is preliminary data.</text>
</comment>
<dbReference type="SUPFAM" id="SSF52096">
    <property type="entry name" value="ClpP/crotonase"/>
    <property type="match status" value="1"/>
</dbReference>
<keyword evidence="2" id="KW-1185">Reference proteome</keyword>
<reference evidence="1" key="1">
    <citation type="submission" date="2020-03" db="EMBL/GenBank/DDBJ databases">
        <title>Roseovarius gahaiensis sp. nov., isolated from Gahai Saline Lake, China.</title>
        <authorList>
            <person name="Sun X."/>
        </authorList>
    </citation>
    <scope>NUCLEOTIDE SEQUENCE</scope>
    <source>
        <strain evidence="1">GH877</strain>
    </source>
</reference>
<protein>
    <recommendedName>
        <fullName evidence="3">SH3 domain-containing protein</fullName>
    </recommendedName>
</protein>
<evidence type="ECO:0008006" key="3">
    <source>
        <dbReference type="Google" id="ProtNLM"/>
    </source>
</evidence>
<gene>
    <name evidence="1" type="ORF">HAT86_16735</name>
</gene>
<dbReference type="InterPro" id="IPR029045">
    <property type="entry name" value="ClpP/crotonase-like_dom_sf"/>
</dbReference>
<dbReference type="Gene3D" id="2.30.30.40">
    <property type="entry name" value="SH3 Domains"/>
    <property type="match status" value="1"/>
</dbReference>
<evidence type="ECO:0000313" key="1">
    <source>
        <dbReference type="EMBL" id="NHQ76085.1"/>
    </source>
</evidence>